<evidence type="ECO:0000256" key="1">
    <source>
        <dbReference type="SAM" id="Phobius"/>
    </source>
</evidence>
<dbReference type="ChiTaRS" id="ADGRV1">
    <property type="organism name" value="human"/>
</dbReference>
<keyword evidence="1" id="KW-1133">Transmembrane helix</keyword>
<protein>
    <submittedName>
        <fullName evidence="2">Alternative protein GPR98</fullName>
    </submittedName>
</protein>
<proteinExistence type="predicted"/>
<name>L8EBA1_HUMAN</name>
<evidence type="ECO:0000313" key="2">
    <source>
        <dbReference type="EMBL" id="CCQ43758.1"/>
    </source>
</evidence>
<keyword evidence="1" id="KW-0812">Transmembrane</keyword>
<reference evidence="2" key="1">
    <citation type="journal article" date="2013" name="PLoS ONE">
        <title>Direct detection of alternative open reading frames translation products in human significantly expands the proteome.</title>
        <authorList>
            <person name="Vanderperre B."/>
            <person name="Lucier J.-F."/>
            <person name="Motard J."/>
            <person name="Tremblay G."/>
            <person name="Vanderperre S."/>
            <person name="Wisztorski M."/>
            <person name="Salzet M."/>
            <person name="Boisvert F.-M."/>
            <person name="Roucou X."/>
        </authorList>
    </citation>
    <scope>NUCLEOTIDE SEQUENCE</scope>
</reference>
<sequence length="75" mass="9200">MQMACLVSQELVYQRLQRRDQPFLVWLREPEELWIMCMFFTPFHRLKLMALITLLMTLLMPVELLHSFLGRDQRF</sequence>
<dbReference type="AlphaFoldDB" id="L8EBA1"/>
<accession>L8EBA1</accession>
<organism evidence="2">
    <name type="scientific">Homo sapiens</name>
    <name type="common">Human</name>
    <dbReference type="NCBI Taxonomy" id="9606"/>
    <lineage>
        <taxon>Eukaryota</taxon>
        <taxon>Metazoa</taxon>
        <taxon>Chordata</taxon>
        <taxon>Craniata</taxon>
        <taxon>Vertebrata</taxon>
        <taxon>Euteleostomi</taxon>
        <taxon>Mammalia</taxon>
        <taxon>Eutheria</taxon>
        <taxon>Euarchontoglires</taxon>
        <taxon>Primates</taxon>
        <taxon>Haplorrhini</taxon>
        <taxon>Catarrhini</taxon>
        <taxon>Hominidae</taxon>
        <taxon>Homo</taxon>
    </lineage>
</organism>
<keyword evidence="1" id="KW-0472">Membrane</keyword>
<gene>
    <name evidence="2" type="primary">GPR98</name>
</gene>
<dbReference type="EMBL" id="HF584261">
    <property type="protein sequence ID" value="CCQ43758.1"/>
    <property type="molecule type" value="Genomic_DNA"/>
</dbReference>
<feature type="transmembrane region" description="Helical" evidence="1">
    <location>
        <begin position="48"/>
        <end position="69"/>
    </location>
</feature>